<feature type="domain" description="ABC transporter" evidence="9">
    <location>
        <begin position="546"/>
        <end position="777"/>
    </location>
</feature>
<comment type="subcellular location">
    <subcellularLocation>
        <location evidence="1">Membrane</location>
        <topology evidence="1">Multi-pass membrane protein</topology>
    </subcellularLocation>
</comment>
<dbReference type="InterPro" id="IPR003439">
    <property type="entry name" value="ABC_transporter-like_ATP-bd"/>
</dbReference>
<protein>
    <submittedName>
        <fullName evidence="11">ATP-binding cassette sub-family A member 3</fullName>
    </submittedName>
</protein>
<proteinExistence type="predicted"/>
<keyword evidence="5 8" id="KW-1133">Transmembrane helix</keyword>
<evidence type="ECO:0000256" key="3">
    <source>
        <dbReference type="ARBA" id="ARBA00022741"/>
    </source>
</evidence>
<dbReference type="InterPro" id="IPR027417">
    <property type="entry name" value="P-loop_NTPase"/>
</dbReference>
<evidence type="ECO:0000313" key="11">
    <source>
        <dbReference type="RefSeq" id="XP_030379699.1"/>
    </source>
</evidence>
<feature type="transmembrane region" description="Helical" evidence="8">
    <location>
        <begin position="274"/>
        <end position="294"/>
    </location>
</feature>
<feature type="transmembrane region" description="Helical" evidence="8">
    <location>
        <begin position="28"/>
        <end position="49"/>
    </location>
</feature>
<dbReference type="PROSITE" id="PS50893">
    <property type="entry name" value="ABC_TRANSPORTER_2"/>
    <property type="match status" value="2"/>
</dbReference>
<feature type="transmembrane region" description="Helical" evidence="8">
    <location>
        <begin position="356"/>
        <end position="376"/>
    </location>
</feature>
<dbReference type="InterPro" id="IPR013525">
    <property type="entry name" value="ABC2_TM"/>
</dbReference>
<dbReference type="InterPro" id="IPR003593">
    <property type="entry name" value="AAA+_ATPase"/>
</dbReference>
<dbReference type="InterPro" id="IPR056264">
    <property type="entry name" value="R2_ABCA1-4-like"/>
</dbReference>
<dbReference type="Proteomes" id="UP000504634">
    <property type="component" value="Unplaced"/>
</dbReference>
<evidence type="ECO:0000256" key="4">
    <source>
        <dbReference type="ARBA" id="ARBA00022840"/>
    </source>
</evidence>
<feature type="domain" description="ABC transporter" evidence="9">
    <location>
        <begin position="1370"/>
        <end position="1600"/>
    </location>
</feature>
<evidence type="ECO:0000256" key="6">
    <source>
        <dbReference type="ARBA" id="ARBA00023136"/>
    </source>
</evidence>
<evidence type="ECO:0000313" key="10">
    <source>
        <dbReference type="Proteomes" id="UP000504634"/>
    </source>
</evidence>
<organism evidence="10 11">
    <name type="scientific">Drosophila lebanonensis</name>
    <name type="common">Fruit fly</name>
    <name type="synonym">Scaptodrosophila lebanonensis</name>
    <dbReference type="NCBI Taxonomy" id="7225"/>
    <lineage>
        <taxon>Eukaryota</taxon>
        <taxon>Metazoa</taxon>
        <taxon>Ecdysozoa</taxon>
        <taxon>Arthropoda</taxon>
        <taxon>Hexapoda</taxon>
        <taxon>Insecta</taxon>
        <taxon>Pterygota</taxon>
        <taxon>Neoptera</taxon>
        <taxon>Endopterygota</taxon>
        <taxon>Diptera</taxon>
        <taxon>Brachycera</taxon>
        <taxon>Muscomorpha</taxon>
        <taxon>Ephydroidea</taxon>
        <taxon>Drosophilidae</taxon>
        <taxon>Scaptodrosophila</taxon>
    </lineage>
</organism>
<keyword evidence="10" id="KW-1185">Reference proteome</keyword>
<evidence type="ECO:0000256" key="8">
    <source>
        <dbReference type="SAM" id="Phobius"/>
    </source>
</evidence>
<dbReference type="RefSeq" id="XP_030379699.1">
    <property type="nucleotide sequence ID" value="XM_030523839.1"/>
</dbReference>
<dbReference type="GO" id="GO:0140359">
    <property type="term" value="F:ABC-type transporter activity"/>
    <property type="evidence" value="ECO:0007669"/>
    <property type="project" value="InterPro"/>
</dbReference>
<accession>A0A6J2TUD3</accession>
<evidence type="ECO:0000259" key="9">
    <source>
        <dbReference type="PROSITE" id="PS50893"/>
    </source>
</evidence>
<feature type="transmembrane region" description="Helical" evidence="8">
    <location>
        <begin position="382"/>
        <end position="404"/>
    </location>
</feature>
<feature type="transmembrane region" description="Helical" evidence="8">
    <location>
        <begin position="915"/>
        <end position="936"/>
    </location>
</feature>
<dbReference type="Gene3D" id="3.40.50.300">
    <property type="entry name" value="P-loop containing nucleotide triphosphate hydrolases"/>
    <property type="match status" value="2"/>
</dbReference>
<keyword evidence="3" id="KW-0547">Nucleotide-binding</keyword>
<dbReference type="Pfam" id="PF12698">
    <property type="entry name" value="ABC2_membrane_3"/>
    <property type="match status" value="1"/>
</dbReference>
<evidence type="ECO:0000256" key="5">
    <source>
        <dbReference type="ARBA" id="ARBA00022989"/>
    </source>
</evidence>
<feature type="transmembrane region" description="Helical" evidence="8">
    <location>
        <begin position="1290"/>
        <end position="1310"/>
    </location>
</feature>
<sequence>MTHLGCMEKFLILTLRNHKSQWSRPLEFLWLLFSPVILVFLAVLLRLTVGSSERADIFFDLIDIQRSWDELIDTIEERQKVASALNVSLNPFVPQLVVAWAPNDYDIFLKTMEIASGKLKPMQMRQFGDCENMAKAIKEDSLFAGICFDIGKFDKKYNFSGIKLHAGHRITPHFNYSIIFPSELRIFNHTFIGANWMTIFHDDPKSSILSRLKMPYCGGYVGYVREGFIKIQMAITESFLKVVSKTQVPKFSLRRFPIIASKYDPLMDYINRGLAMLINIGFLFPAQVLVKQIIREKDSTMRIFLINMRFGNLLQVFTWYCTGLVYMMLSSLLISLMVKVQWHYSSALLTETPWSVVVLVLLTYNMAATAFCIAIASFFVNVYTGICMLTIIWIFTYLPFLLLWNNPEKTVVAIRYIVSAFPNTVVSLTFEGLIERELIVQKQWNDKGYSLNYAANRISVYQGTWIFYAQTVIYFLLGLYMEVWHTGELRGHRTRNRPNPHRTSAFENDPNNAEYLNDFTPQIPPRIGVDSTKIYEVEPSHRRFRVIINKLCKRYFVKERAALNLFTWNVYENEVTVLLGHNGCGKTTLLKVIGGLLEPNRGTVIVGGFDIKSERGEAAMLMGLGLNDDLLNFDLTVLDQIRFTCRIKGLPRSEINEDVKFLMEALQMEHLKQRVIRSLSPRERSIVNIGCAFAGNSSIILLDDLHSDLDLPTQSLICKLINEEKSKRTILIVSNSTKLAVLVADRIAIMSNGELKCTGSKPFLRNMYGHGFRLVCIKGISCDVEKLTEFLAQHIPDIMVESDVGQKISYVLENKYEDDFDELLGNLEKNMRRLDLVSFRVRETSMEEIFLRFGGELPDEPEEVATDTVSLIQEYNSILEQRALLMGGKNRFKRQMTALIYKLWTMSKRWLTIKILNLGALIISTIFPFAAILLYGKYYQLTPLCYNLTQLHYIEAFVESLSESPEALEFRDSYAELLFWFDAHIHKIPISSQHNSVLTQQDSPFLKDINFKYMFGATIETESITAWFNNIPLHAAPFSLNAVHNAVARVIFNEEACIDVSLVPLPFVDTPVNMFPQSTLTLGSLLAINLSFCFCYVWPMSAIFLIRERSSTFRQVQFLSGARLLSFWLSVTIFDLVQVIFVTIWLILLTAFFLNPRLDLMLICWLLFVVLLAGLSVTFTSYCLSMFFTDPITGYIAISLVNALGVITFTLIVTQSKEVLHNLPDQYQFLTQYTFGEILFKLFLIYETKEFCKDPYISFISKDIMHCYDRPNCCIDYTYWGSDNGIRFEFFIMLLTIVTPWVAIILIELYSIKLLPNWHRDNLKLARQIEQDDHKARHGQNAEYPMDESVIRERQLVQHIHSGNRQFFAVVCENICKRYGKKWALNRLYLRISKGECVGLMGLNGSGKSTLVKLLVGEETATHGSIWIRGLNINKERSKCFPILGCTTQSYNLPNEFTPREIMVMCAMLYPYPYDEAELICEALARMCGFHSSYERPLCYCTTGQYRRLTFALAVMGDPVLACIDSVPAGIDPIGKRNIFQITTSLQKRGVAFLYTTLSPIDTEHLCQRTPVIYKGKFWSIGVHGDYAHRYKPGYQVQVRFRRKFVYTLPVSVTRHNWTRVSQFPMTPHERFSLYMEETFPESTLIDQHEDIMIYYVPLESTTFSRIFLYIRKQAFENNLEAFYITRNMIRGTNMDMLGRPKTKDKDPKIGDNNQEN</sequence>
<reference evidence="11" key="1">
    <citation type="submission" date="2025-08" db="UniProtKB">
        <authorList>
            <consortium name="RefSeq"/>
        </authorList>
    </citation>
    <scope>IDENTIFICATION</scope>
    <source>
        <strain evidence="11">11010-0011.00</strain>
        <tissue evidence="11">Whole body</tissue>
    </source>
</reference>
<feature type="transmembrane region" description="Helical" evidence="8">
    <location>
        <begin position="314"/>
        <end position="336"/>
    </location>
</feature>
<dbReference type="InterPro" id="IPR026082">
    <property type="entry name" value="ABCA"/>
</dbReference>
<evidence type="ECO:0000256" key="7">
    <source>
        <dbReference type="SAM" id="MobiDB-lite"/>
    </source>
</evidence>
<keyword evidence="4 11" id="KW-0067">ATP-binding</keyword>
<gene>
    <name evidence="11" type="primary">LOC115627946</name>
</gene>
<dbReference type="GeneID" id="115627946"/>
<feature type="transmembrane region" description="Helical" evidence="8">
    <location>
        <begin position="1127"/>
        <end position="1154"/>
    </location>
</feature>
<keyword evidence="2 8" id="KW-0812">Transmembrane</keyword>
<dbReference type="PANTHER" id="PTHR19229">
    <property type="entry name" value="ATP-BINDING CASSETTE TRANSPORTER SUBFAMILY A ABCA"/>
    <property type="match status" value="1"/>
</dbReference>
<dbReference type="Pfam" id="PF00005">
    <property type="entry name" value="ABC_tran"/>
    <property type="match status" value="2"/>
</dbReference>
<dbReference type="Pfam" id="PF23321">
    <property type="entry name" value="R1_ABCA1"/>
    <property type="match status" value="1"/>
</dbReference>
<feature type="transmembrane region" description="Helical" evidence="8">
    <location>
        <begin position="1082"/>
        <end position="1106"/>
    </location>
</feature>
<dbReference type="GO" id="GO:0016020">
    <property type="term" value="C:membrane"/>
    <property type="evidence" value="ECO:0007669"/>
    <property type="project" value="UniProtKB-SubCell"/>
</dbReference>
<evidence type="ECO:0000256" key="1">
    <source>
        <dbReference type="ARBA" id="ARBA00004141"/>
    </source>
</evidence>
<dbReference type="PANTHER" id="PTHR19229:SF250">
    <property type="entry name" value="ABC TRANSPORTER DOMAIN-CONTAINING PROTEIN-RELATED"/>
    <property type="match status" value="1"/>
</dbReference>
<feature type="transmembrane region" description="Helical" evidence="8">
    <location>
        <begin position="1160"/>
        <end position="1180"/>
    </location>
</feature>
<dbReference type="SUPFAM" id="SSF52540">
    <property type="entry name" value="P-loop containing nucleoside triphosphate hydrolases"/>
    <property type="match status" value="2"/>
</dbReference>
<dbReference type="GO" id="GO:0005319">
    <property type="term" value="F:lipid transporter activity"/>
    <property type="evidence" value="ECO:0007669"/>
    <property type="project" value="TreeGrafter"/>
</dbReference>
<dbReference type="GO" id="GO:0005524">
    <property type="term" value="F:ATP binding"/>
    <property type="evidence" value="ECO:0007669"/>
    <property type="project" value="UniProtKB-KW"/>
</dbReference>
<feature type="transmembrane region" description="Helical" evidence="8">
    <location>
        <begin position="1192"/>
        <end position="1213"/>
    </location>
</feature>
<dbReference type="SMART" id="SM00382">
    <property type="entry name" value="AAA"/>
    <property type="match status" value="2"/>
</dbReference>
<dbReference type="GO" id="GO:0016887">
    <property type="term" value="F:ATP hydrolysis activity"/>
    <property type="evidence" value="ECO:0007669"/>
    <property type="project" value="InterPro"/>
</dbReference>
<name>A0A6J2TUD3_DROLE</name>
<evidence type="ECO:0000256" key="2">
    <source>
        <dbReference type="ARBA" id="ARBA00022692"/>
    </source>
</evidence>
<dbReference type="OrthoDB" id="10255969at2759"/>
<feature type="region of interest" description="Disordered" evidence="7">
    <location>
        <begin position="1696"/>
        <end position="1717"/>
    </location>
</feature>
<feature type="transmembrane region" description="Helical" evidence="8">
    <location>
        <begin position="465"/>
        <end position="483"/>
    </location>
</feature>
<keyword evidence="6 8" id="KW-0472">Membrane</keyword>